<dbReference type="InterPro" id="IPR027470">
    <property type="entry name" value="Cation_efflux_CTD"/>
</dbReference>
<evidence type="ECO:0000256" key="5">
    <source>
        <dbReference type="ARBA" id="ARBA00022989"/>
    </source>
</evidence>
<feature type="transmembrane region" description="Helical" evidence="7">
    <location>
        <begin position="198"/>
        <end position="217"/>
    </location>
</feature>
<feature type="transmembrane region" description="Helical" evidence="7">
    <location>
        <begin position="99"/>
        <end position="118"/>
    </location>
</feature>
<organism evidence="10 11">
    <name type="scientific">Clostridium oryzae</name>
    <dbReference type="NCBI Taxonomy" id="1450648"/>
    <lineage>
        <taxon>Bacteria</taxon>
        <taxon>Bacillati</taxon>
        <taxon>Bacillota</taxon>
        <taxon>Clostridia</taxon>
        <taxon>Eubacteriales</taxon>
        <taxon>Clostridiaceae</taxon>
        <taxon>Clostridium</taxon>
    </lineage>
</organism>
<protein>
    <submittedName>
        <fullName evidence="10">Putative cation efflux system proteinc</fullName>
    </submittedName>
</protein>
<dbReference type="SUPFAM" id="SSF160240">
    <property type="entry name" value="Cation efflux protein cytoplasmic domain-like"/>
    <property type="match status" value="1"/>
</dbReference>
<evidence type="ECO:0000256" key="2">
    <source>
        <dbReference type="ARBA" id="ARBA00008114"/>
    </source>
</evidence>
<dbReference type="PANTHER" id="PTHR43840">
    <property type="entry name" value="MITOCHONDRIAL METAL TRANSPORTER 1-RELATED"/>
    <property type="match status" value="1"/>
</dbReference>
<dbReference type="EMBL" id="MZGV01000121">
    <property type="protein sequence ID" value="OPJ55014.1"/>
    <property type="molecule type" value="Genomic_DNA"/>
</dbReference>
<dbReference type="GO" id="GO:0005886">
    <property type="term" value="C:plasma membrane"/>
    <property type="evidence" value="ECO:0007669"/>
    <property type="project" value="TreeGrafter"/>
</dbReference>
<dbReference type="RefSeq" id="WP_079428708.1">
    <property type="nucleotide sequence ID" value="NZ_MZGV01000121.1"/>
</dbReference>
<dbReference type="InterPro" id="IPR050291">
    <property type="entry name" value="CDF_Transporter"/>
</dbReference>
<dbReference type="Pfam" id="PF01545">
    <property type="entry name" value="Cation_efflux"/>
    <property type="match status" value="1"/>
</dbReference>
<evidence type="ECO:0000256" key="4">
    <source>
        <dbReference type="ARBA" id="ARBA00022692"/>
    </source>
</evidence>
<dbReference type="Gene3D" id="3.30.70.1350">
    <property type="entry name" value="Cation efflux protein, cytoplasmic domain"/>
    <property type="match status" value="1"/>
</dbReference>
<name>A0A1V4I558_9CLOT</name>
<dbReference type="Pfam" id="PF16916">
    <property type="entry name" value="ZT_dimer"/>
    <property type="match status" value="1"/>
</dbReference>
<dbReference type="AlphaFoldDB" id="A0A1V4I558"/>
<dbReference type="SUPFAM" id="SSF161111">
    <property type="entry name" value="Cation efflux protein transmembrane domain-like"/>
    <property type="match status" value="1"/>
</dbReference>
<keyword evidence="4 7" id="KW-0812">Transmembrane</keyword>
<evidence type="ECO:0000259" key="8">
    <source>
        <dbReference type="Pfam" id="PF01545"/>
    </source>
</evidence>
<keyword evidence="11" id="KW-1185">Reference proteome</keyword>
<feature type="domain" description="Cation efflux protein transmembrane" evidence="8">
    <location>
        <begin position="28"/>
        <end position="224"/>
    </location>
</feature>
<dbReference type="InterPro" id="IPR002524">
    <property type="entry name" value="Cation_efflux"/>
</dbReference>
<evidence type="ECO:0000256" key="7">
    <source>
        <dbReference type="SAM" id="Phobius"/>
    </source>
</evidence>
<dbReference type="STRING" id="1450648.CLORY_44810"/>
<keyword evidence="5 7" id="KW-1133">Transmembrane helix</keyword>
<feature type="transmembrane region" description="Helical" evidence="7">
    <location>
        <begin position="130"/>
        <end position="153"/>
    </location>
</feature>
<dbReference type="Gene3D" id="1.20.1510.10">
    <property type="entry name" value="Cation efflux protein transmembrane domain"/>
    <property type="match status" value="1"/>
</dbReference>
<dbReference type="GO" id="GO:0006882">
    <property type="term" value="P:intracellular zinc ion homeostasis"/>
    <property type="evidence" value="ECO:0007669"/>
    <property type="project" value="TreeGrafter"/>
</dbReference>
<feature type="transmembrane region" description="Helical" evidence="7">
    <location>
        <begin position="174"/>
        <end position="192"/>
    </location>
</feature>
<dbReference type="Proteomes" id="UP000190080">
    <property type="component" value="Unassembled WGS sequence"/>
</dbReference>
<evidence type="ECO:0000256" key="3">
    <source>
        <dbReference type="ARBA" id="ARBA00022448"/>
    </source>
</evidence>
<evidence type="ECO:0000256" key="1">
    <source>
        <dbReference type="ARBA" id="ARBA00004141"/>
    </source>
</evidence>
<reference evidence="10 11" key="1">
    <citation type="submission" date="2017-03" db="EMBL/GenBank/DDBJ databases">
        <title>Genome sequence of Clostridium oryzae DSM 28571.</title>
        <authorList>
            <person name="Poehlein A."/>
            <person name="Daniel R."/>
        </authorList>
    </citation>
    <scope>NUCLEOTIDE SEQUENCE [LARGE SCALE GENOMIC DNA]</scope>
    <source>
        <strain evidence="10 11">DSM 28571</strain>
    </source>
</reference>
<proteinExistence type="inferred from homology"/>
<evidence type="ECO:0000256" key="6">
    <source>
        <dbReference type="ARBA" id="ARBA00023136"/>
    </source>
</evidence>
<feature type="domain" description="Cation efflux protein cytoplasmic" evidence="9">
    <location>
        <begin position="232"/>
        <end position="304"/>
    </location>
</feature>
<dbReference type="GO" id="GO:0015086">
    <property type="term" value="F:cadmium ion transmembrane transporter activity"/>
    <property type="evidence" value="ECO:0007669"/>
    <property type="project" value="TreeGrafter"/>
</dbReference>
<dbReference type="InterPro" id="IPR036837">
    <property type="entry name" value="Cation_efflux_CTD_sf"/>
</dbReference>
<accession>A0A1V4I558</accession>
<comment type="caution">
    <text evidence="10">The sequence shown here is derived from an EMBL/GenBank/DDBJ whole genome shotgun (WGS) entry which is preliminary data.</text>
</comment>
<gene>
    <name evidence="10" type="ORF">CLORY_44810</name>
</gene>
<sequence>MKNSKKYNLSLNDSERYFGIAYRVEIILILVLVINWSVALSKIIIGLKINSTSTTTDGIHSLGDGASNIVGLIGIFYAKKPVDKNHPYGHRKFEMLAGLFIGFMLLAIGLKMGVTGIYKMMQPQMHKLSMTVPGIIIMCITIFINIAVSKYEYTRGKKLKSQILISDSLHTKSDIFVSIGVLITLIGIKLGLPSFIDTVTSVVVAGFILHAAVEIFISNSNILLDKVAVEPEKIRNIVLEFDEVKGIHRIRSRGNSNEVYIDFHILLEPNMDIERSHILMHNIEKKINDSIDKKVQVEIHLEPYHTIKKQEMKISSTQQI</sequence>
<keyword evidence="3" id="KW-0813">Transport</keyword>
<dbReference type="InterPro" id="IPR027469">
    <property type="entry name" value="Cation_efflux_TMD_sf"/>
</dbReference>
<evidence type="ECO:0000259" key="9">
    <source>
        <dbReference type="Pfam" id="PF16916"/>
    </source>
</evidence>
<dbReference type="OrthoDB" id="9806522at2"/>
<evidence type="ECO:0000313" key="11">
    <source>
        <dbReference type="Proteomes" id="UP000190080"/>
    </source>
</evidence>
<evidence type="ECO:0000313" key="10">
    <source>
        <dbReference type="EMBL" id="OPJ55014.1"/>
    </source>
</evidence>
<comment type="subcellular location">
    <subcellularLocation>
        <location evidence="1">Membrane</location>
        <topology evidence="1">Multi-pass membrane protein</topology>
    </subcellularLocation>
</comment>
<dbReference type="PANTHER" id="PTHR43840:SF15">
    <property type="entry name" value="MITOCHONDRIAL METAL TRANSPORTER 1-RELATED"/>
    <property type="match status" value="1"/>
</dbReference>
<dbReference type="NCBIfam" id="TIGR01297">
    <property type="entry name" value="CDF"/>
    <property type="match status" value="1"/>
</dbReference>
<keyword evidence="6 7" id="KW-0472">Membrane</keyword>
<dbReference type="InterPro" id="IPR058533">
    <property type="entry name" value="Cation_efflux_TM"/>
</dbReference>
<comment type="similarity">
    <text evidence="2">Belongs to the cation diffusion facilitator (CDF) transporter (TC 2.A.4) family.</text>
</comment>
<dbReference type="GO" id="GO:0015341">
    <property type="term" value="F:zinc efflux antiporter activity"/>
    <property type="evidence" value="ECO:0007669"/>
    <property type="project" value="TreeGrafter"/>
</dbReference>
<feature type="transmembrane region" description="Helical" evidence="7">
    <location>
        <begin position="20"/>
        <end position="39"/>
    </location>
</feature>
<dbReference type="GO" id="GO:0015093">
    <property type="term" value="F:ferrous iron transmembrane transporter activity"/>
    <property type="evidence" value="ECO:0007669"/>
    <property type="project" value="TreeGrafter"/>
</dbReference>